<dbReference type="Proteomes" id="UP000035680">
    <property type="component" value="Unassembled WGS sequence"/>
</dbReference>
<dbReference type="InterPro" id="IPR051561">
    <property type="entry name" value="FRAS1_ECM"/>
</dbReference>
<organism evidence="3 4">
    <name type="scientific">Strongyloides venezuelensis</name>
    <name type="common">Threadworm</name>
    <dbReference type="NCBI Taxonomy" id="75913"/>
    <lineage>
        <taxon>Eukaryota</taxon>
        <taxon>Metazoa</taxon>
        <taxon>Ecdysozoa</taxon>
        <taxon>Nematoda</taxon>
        <taxon>Chromadorea</taxon>
        <taxon>Rhabditida</taxon>
        <taxon>Tylenchina</taxon>
        <taxon>Panagrolaimomorpha</taxon>
        <taxon>Strongyloidoidea</taxon>
        <taxon>Strongyloididae</taxon>
        <taxon>Strongyloides</taxon>
    </lineage>
</organism>
<feature type="transmembrane region" description="Helical" evidence="2">
    <location>
        <begin position="808"/>
        <end position="826"/>
    </location>
</feature>
<reference evidence="3" key="1">
    <citation type="submission" date="2014-07" db="EMBL/GenBank/DDBJ databases">
        <authorList>
            <person name="Martin A.A"/>
            <person name="De Silva N."/>
        </authorList>
    </citation>
    <scope>NUCLEOTIDE SEQUENCE</scope>
</reference>
<dbReference type="STRING" id="75913.A0A0K0F8I9"/>
<evidence type="ECO:0000256" key="1">
    <source>
        <dbReference type="SAM" id="MobiDB-lite"/>
    </source>
</evidence>
<accession>A0A0K0F8I9</accession>
<dbReference type="PANTHER" id="PTHR45739:SF12">
    <property type="entry name" value="CHONDROITIN SULFATE PROTEOGLYCAN 4-LIKE ISOFORM X2"/>
    <property type="match status" value="1"/>
</dbReference>
<evidence type="ECO:0000313" key="4">
    <source>
        <dbReference type="WBParaSite" id="SVE_0513800.1"/>
    </source>
</evidence>
<feature type="region of interest" description="Disordered" evidence="1">
    <location>
        <begin position="954"/>
        <end position="979"/>
    </location>
</feature>
<dbReference type="PANTHER" id="PTHR45739">
    <property type="entry name" value="MATRIX PROTEIN, PUTATIVE-RELATED"/>
    <property type="match status" value="1"/>
</dbReference>
<protein>
    <submittedName>
        <fullName evidence="4">Chondroitin sulfate proteoglycan 4 (inferred by orthology to a human protein)</fullName>
    </submittedName>
</protein>
<evidence type="ECO:0000313" key="3">
    <source>
        <dbReference type="Proteomes" id="UP000035680"/>
    </source>
</evidence>
<dbReference type="GO" id="GO:0009653">
    <property type="term" value="P:anatomical structure morphogenesis"/>
    <property type="evidence" value="ECO:0007669"/>
    <property type="project" value="TreeGrafter"/>
</dbReference>
<keyword evidence="2" id="KW-1133">Transmembrane helix</keyword>
<feature type="compositionally biased region" description="Polar residues" evidence="1">
    <location>
        <begin position="957"/>
        <end position="971"/>
    </location>
</feature>
<reference evidence="4" key="2">
    <citation type="submission" date="2015-08" db="UniProtKB">
        <authorList>
            <consortium name="WormBaseParasite"/>
        </authorList>
    </citation>
    <scope>IDENTIFICATION</scope>
</reference>
<name>A0A0K0F8I9_STRVS</name>
<evidence type="ECO:0000256" key="2">
    <source>
        <dbReference type="SAM" id="Phobius"/>
    </source>
</evidence>
<dbReference type="AlphaFoldDB" id="A0A0K0F8I9"/>
<dbReference type="Pfam" id="PF16184">
    <property type="entry name" value="Cadherin_3"/>
    <property type="match status" value="3"/>
</dbReference>
<proteinExistence type="predicted"/>
<dbReference type="WBParaSite" id="SVE_0513800.1">
    <property type="protein sequence ID" value="SVE_0513800.1"/>
    <property type="gene ID" value="SVE_0513800"/>
</dbReference>
<keyword evidence="3" id="KW-1185">Reference proteome</keyword>
<keyword evidence="2" id="KW-0812">Transmembrane</keyword>
<sequence length="979" mass="113430">MQEILQSYYHYSDDNNKVFKIIKQPTKGKIIKEKYLIEQNEFINEFFDDELKRNEVFYSTENSHKVKGRDKFIIRICSTSNKKCELDLEFAIFISSLDVKIPEVLKNERLIVWSNNEPFTITNKHLFVHDEDTPPKDIIFSIAKVINGFVSLSTDILKPIKYFTQDDINSNLIQFTLTQDSTGGFSFTVSDDVDRIEAEWFTVEKVIKNSIVFENNARLFTYPSGREYITVNLLKVAYLNASNNDIIYHISKQPKHGNILLNGQKTNLFTQLDLINKNVIFESTNKYQKHWIVKDYFLFNMSVNGKIFSEVEKFRIAITYALIQQDKQNMFIPTSKMYVSTSGSSILTQSFLNITQIVKYLSKEKLILEIWKPPRFGRIKFFKGSLKSDKIIGDEIFFLDKYIYYENDQKNQKVDDTWFSLCPEKECHKRGSKMKIHLPIEIILPKIKEIKFENFEDLIYINETGIKILNSQNIKVTHTFLSSSNLYFTVNKSSKNTTNIFVDDKRSTTFSQKDIENGIVTLRKSRKFTESFDLLQINIGGHNRVLKVLYQSTEIKFLNQSNIEYYQGKTYVLLNQTHFNVKNLANRENIIYNVTKTPKNGTFYRVDGDKEALTFSQKNIDNGEILYAQVNMNAFQDYFEFSIIYDGNEILKSNSRITIIPTIDYKPFTLEGGTMSNIDINYINASMLSELSPKFYVVSNPLYGKLILNGITPMNESVRFFTFNDILEHRLFYDAYDSKKNIVDNIQIELKGDSIQPARFNFTVNITPTLINSYQKNLNTTKKPHVTETTNSKPLIPKIQSDTDTSNFSVMIAACVIVVIFCIIFCRKSPLKKDESQPQTYQLNVDQNPNFYRSLEALQLSKQIANKNMAPNKVPSTNLLENTVYAKIVEQRLDSTTLSPKVVRKGTTQFELPNEPKKVKILQTFDPTKETSKNDVSNSPYVSFLPKEAVKIHKTNSENNSNSRKLSGNTTLKKDQYWV</sequence>
<keyword evidence="2" id="KW-0472">Membrane</keyword>